<gene>
    <name evidence="1" type="ORF">DZC30_10430</name>
</gene>
<proteinExistence type="predicted"/>
<accession>A0A373FLM7</accession>
<dbReference type="PIRSF" id="PIRSF032131">
    <property type="entry name" value="UCP032131"/>
    <property type="match status" value="1"/>
</dbReference>
<evidence type="ECO:0000313" key="1">
    <source>
        <dbReference type="EMBL" id="RGE45054.1"/>
    </source>
</evidence>
<comment type="caution">
    <text evidence="1">The sequence shown here is derived from an EMBL/GenBank/DDBJ whole genome shotgun (WGS) entry which is preliminary data.</text>
</comment>
<dbReference type="EMBL" id="QURR01000011">
    <property type="protein sequence ID" value="RGE45054.1"/>
    <property type="molecule type" value="Genomic_DNA"/>
</dbReference>
<reference evidence="1 2" key="1">
    <citation type="submission" date="2018-08" db="EMBL/GenBank/DDBJ databases">
        <title>Comamonas testosteroni strain SWCO2.</title>
        <authorList>
            <person name="Jiang N."/>
            <person name="Zhang X.Z."/>
        </authorList>
    </citation>
    <scope>NUCLEOTIDE SEQUENCE [LARGE SCALE GENOMIC DNA]</scope>
    <source>
        <strain evidence="1 2">SWCO2</strain>
    </source>
</reference>
<sequence length="172" mass="18718">MKVLDLHCPAGHVFEGWFASEDDFQSQRQRQLVQCPVCGDSEVTKRLSAPRINLGAQPPKAAPAPKPALAPAVPAAIPAAQMPEISSEAREQLHAMQSAWMQWSRKVAENTENVGKHFAEEARRMHYGEVEDRAIRGQTSTEEALELLEEGIAVVPLALPETSNGEGSGTLQ</sequence>
<organism evidence="1 2">
    <name type="scientific">Comamonas testosteroni</name>
    <name type="common">Pseudomonas testosteroni</name>
    <dbReference type="NCBI Taxonomy" id="285"/>
    <lineage>
        <taxon>Bacteria</taxon>
        <taxon>Pseudomonadati</taxon>
        <taxon>Pseudomonadota</taxon>
        <taxon>Betaproteobacteria</taxon>
        <taxon>Burkholderiales</taxon>
        <taxon>Comamonadaceae</taxon>
        <taxon>Comamonas</taxon>
    </lineage>
</organism>
<dbReference type="Proteomes" id="UP000261948">
    <property type="component" value="Unassembled WGS sequence"/>
</dbReference>
<dbReference type="Pfam" id="PF06676">
    <property type="entry name" value="DUF1178"/>
    <property type="match status" value="1"/>
</dbReference>
<protein>
    <submittedName>
        <fullName evidence="1">DUF1178 family protein</fullName>
    </submittedName>
</protein>
<dbReference type="AlphaFoldDB" id="A0A373FLM7"/>
<keyword evidence="2" id="KW-1185">Reference proteome</keyword>
<name>A0A373FLM7_COMTE</name>
<dbReference type="InterPro" id="IPR009562">
    <property type="entry name" value="DUF1178"/>
</dbReference>
<dbReference type="OrthoDB" id="5295943at2"/>
<evidence type="ECO:0000313" key="2">
    <source>
        <dbReference type="Proteomes" id="UP000261948"/>
    </source>
</evidence>